<evidence type="ECO:0000256" key="4">
    <source>
        <dbReference type="ARBA" id="ARBA00015384"/>
    </source>
</evidence>
<comment type="similarity">
    <text evidence="3">Belongs to the COX11/CtaG family.</text>
</comment>
<comment type="subcellular location">
    <subcellularLocation>
        <location evidence="2">Cell inner membrane</location>
        <topology evidence="2">Single-pass type II membrane protein</topology>
        <orientation evidence="2">Periplasmic side</orientation>
    </subcellularLocation>
</comment>
<dbReference type="PANTHER" id="PTHR21320">
    <property type="entry name" value="CYTOCHROME C OXIDASE ASSEMBLY PROTEIN COX11-RELATED"/>
    <property type="match status" value="1"/>
</dbReference>
<comment type="function">
    <text evidence="1">Exerts its effect at some terminal stage of cytochrome c oxidase synthesis, probably by being involved in the insertion of the copper B into subunit I.</text>
</comment>
<dbReference type="Proteomes" id="UP001308005">
    <property type="component" value="Unassembled WGS sequence"/>
</dbReference>
<evidence type="ECO:0000313" key="11">
    <source>
        <dbReference type="EMBL" id="MEB4593567.1"/>
    </source>
</evidence>
<keyword evidence="7 10" id="KW-1133">Transmembrane helix</keyword>
<comment type="caution">
    <text evidence="11">The sequence shown here is derived from an EMBL/GenBank/DDBJ whole genome shotgun (WGS) entry which is preliminary data.</text>
</comment>
<evidence type="ECO:0000256" key="2">
    <source>
        <dbReference type="ARBA" id="ARBA00004382"/>
    </source>
</evidence>
<dbReference type="EMBL" id="JAYMYJ010000161">
    <property type="protein sequence ID" value="MEB4593567.1"/>
    <property type="molecule type" value="Genomic_DNA"/>
</dbReference>
<dbReference type="PANTHER" id="PTHR21320:SF3">
    <property type="entry name" value="CYTOCHROME C OXIDASE ASSEMBLY PROTEIN COX11, MITOCHONDRIAL-RELATED"/>
    <property type="match status" value="1"/>
</dbReference>
<evidence type="ECO:0000256" key="10">
    <source>
        <dbReference type="SAM" id="Phobius"/>
    </source>
</evidence>
<reference evidence="12" key="1">
    <citation type="submission" date="2023-07" db="EMBL/GenBank/DDBJ databases">
        <title>The carbon used by Thiothrix.</title>
        <authorList>
            <person name="Chen L."/>
        </authorList>
    </citation>
    <scope>NUCLEOTIDE SEQUENCE [LARGE SCALE GENOMIC DNA]</scope>
</reference>
<dbReference type="Pfam" id="PF04442">
    <property type="entry name" value="CtaG_Cox11"/>
    <property type="match status" value="1"/>
</dbReference>
<dbReference type="RefSeq" id="WP_324698574.1">
    <property type="nucleotide sequence ID" value="NZ_JAYMYJ010000161.1"/>
</dbReference>
<evidence type="ECO:0000256" key="7">
    <source>
        <dbReference type="ARBA" id="ARBA00022989"/>
    </source>
</evidence>
<feature type="transmembrane region" description="Helical" evidence="10">
    <location>
        <begin position="23"/>
        <end position="47"/>
    </location>
</feature>
<proteinExistence type="inferred from homology"/>
<name>A0ABU6D425_9GAMM</name>
<sequence length="189" mass="21102">MKQDGDRGELDMQPQGKVSRRSLLKLSAIPVLMFGFGFLLVPFYSVFCRVTGLNGKTGNISAAAANLLQEDTSRLVKIQFVASVNQNGPWDFHPVQTSMLVHPGKPYSTRYYARNRLEQAMVSQSVPSIAPIQATQYFKKAECFCFTQQAFRAGEAREMPVTFVVNPELHRDVDTIILSYTLFSVSRGA</sequence>
<evidence type="ECO:0000256" key="9">
    <source>
        <dbReference type="ARBA" id="ARBA00023136"/>
    </source>
</evidence>
<keyword evidence="5 10" id="KW-0812">Transmembrane</keyword>
<evidence type="ECO:0000256" key="1">
    <source>
        <dbReference type="ARBA" id="ARBA00004007"/>
    </source>
</evidence>
<organism evidence="11 12">
    <name type="scientific">Candidatus Thiothrix phosphatis</name>
    <dbReference type="NCBI Taxonomy" id="3112415"/>
    <lineage>
        <taxon>Bacteria</taxon>
        <taxon>Pseudomonadati</taxon>
        <taxon>Pseudomonadota</taxon>
        <taxon>Gammaproteobacteria</taxon>
        <taxon>Thiotrichales</taxon>
        <taxon>Thiotrichaceae</taxon>
        <taxon>Thiothrix</taxon>
    </lineage>
</organism>
<protein>
    <recommendedName>
        <fullName evidence="4">Cytochrome c oxidase assembly protein CtaG</fullName>
    </recommendedName>
</protein>
<accession>A0ABU6D425</accession>
<evidence type="ECO:0000256" key="5">
    <source>
        <dbReference type="ARBA" id="ARBA00022692"/>
    </source>
</evidence>
<reference evidence="11 12" key="2">
    <citation type="submission" date="2024-01" db="EMBL/GenBank/DDBJ databases">
        <authorList>
            <person name="Xie X."/>
        </authorList>
    </citation>
    <scope>NUCLEOTIDE SEQUENCE [LARGE SCALE GENOMIC DNA]</scope>
    <source>
        <strain evidence="11">SCUT-1</strain>
    </source>
</reference>
<evidence type="ECO:0000313" key="12">
    <source>
        <dbReference type="Proteomes" id="UP001308005"/>
    </source>
</evidence>
<dbReference type="SUPFAM" id="SSF110111">
    <property type="entry name" value="Ctag/Cox11"/>
    <property type="match status" value="1"/>
</dbReference>
<keyword evidence="9 10" id="KW-0472">Membrane</keyword>
<evidence type="ECO:0000256" key="3">
    <source>
        <dbReference type="ARBA" id="ARBA00009620"/>
    </source>
</evidence>
<dbReference type="NCBIfam" id="NF003465">
    <property type="entry name" value="PRK05089.1"/>
    <property type="match status" value="1"/>
</dbReference>
<keyword evidence="8" id="KW-0186">Copper</keyword>
<dbReference type="Gene3D" id="2.60.370.10">
    <property type="entry name" value="Ctag/Cox11"/>
    <property type="match status" value="1"/>
</dbReference>
<dbReference type="InterPro" id="IPR007533">
    <property type="entry name" value="Cyt_c_oxidase_assmbl_CtaG"/>
</dbReference>
<evidence type="ECO:0000256" key="6">
    <source>
        <dbReference type="ARBA" id="ARBA00022968"/>
    </source>
</evidence>
<dbReference type="InterPro" id="IPR023471">
    <property type="entry name" value="CtaG/Cox11_dom_sf"/>
</dbReference>
<gene>
    <name evidence="11" type="ORF">VSS37_21495</name>
</gene>
<evidence type="ECO:0000256" key="8">
    <source>
        <dbReference type="ARBA" id="ARBA00023008"/>
    </source>
</evidence>
<keyword evidence="6" id="KW-0735">Signal-anchor</keyword>
<dbReference type="PIRSF" id="PIRSF005413">
    <property type="entry name" value="COX11"/>
    <property type="match status" value="1"/>
</dbReference>
<keyword evidence="12" id="KW-1185">Reference proteome</keyword>